<evidence type="ECO:0000256" key="1">
    <source>
        <dbReference type="SAM" id="MobiDB-lite"/>
    </source>
</evidence>
<protein>
    <submittedName>
        <fullName evidence="2">Uncharacterized protein</fullName>
    </submittedName>
</protein>
<feature type="region of interest" description="Disordered" evidence="1">
    <location>
        <begin position="708"/>
        <end position="753"/>
    </location>
</feature>
<evidence type="ECO:0000313" key="2">
    <source>
        <dbReference type="EMBL" id="PIR92414.1"/>
    </source>
</evidence>
<feature type="compositionally biased region" description="Basic and acidic residues" evidence="1">
    <location>
        <begin position="1"/>
        <end position="14"/>
    </location>
</feature>
<reference evidence="3" key="1">
    <citation type="submission" date="2017-09" db="EMBL/GenBank/DDBJ databases">
        <title>Depth-based differentiation of microbial function through sediment-hosted aquifers and enrichment of novel symbionts in the deep terrestrial subsurface.</title>
        <authorList>
            <person name="Probst A.J."/>
            <person name="Ladd B."/>
            <person name="Jarett J.K."/>
            <person name="Geller-Mcgrath D.E."/>
            <person name="Sieber C.M.K."/>
            <person name="Emerson J.B."/>
            <person name="Anantharaman K."/>
            <person name="Thomas B.C."/>
            <person name="Malmstrom R."/>
            <person name="Stieglmeier M."/>
            <person name="Klingl A."/>
            <person name="Woyke T."/>
            <person name="Ryan C.M."/>
            <person name="Banfield J.F."/>
        </authorList>
    </citation>
    <scope>NUCLEOTIDE SEQUENCE [LARGE SCALE GENOMIC DNA]</scope>
</reference>
<accession>A0A2H0V002</accession>
<comment type="caution">
    <text evidence="2">The sequence shown here is derived from an EMBL/GenBank/DDBJ whole genome shotgun (WGS) entry which is preliminary data.</text>
</comment>
<dbReference type="Proteomes" id="UP000228510">
    <property type="component" value="Unassembled WGS sequence"/>
</dbReference>
<name>A0A2H0V002_9BACT</name>
<proteinExistence type="predicted"/>
<organism evidence="2 3">
    <name type="scientific">Candidatus Falkowbacteria bacterium CG10_big_fil_rev_8_21_14_0_10_44_15</name>
    <dbReference type="NCBI Taxonomy" id="1974569"/>
    <lineage>
        <taxon>Bacteria</taxon>
        <taxon>Candidatus Falkowiibacteriota</taxon>
    </lineage>
</organism>
<gene>
    <name evidence="2" type="ORF">COU01_01880</name>
</gene>
<feature type="compositionally biased region" description="Acidic residues" evidence="1">
    <location>
        <begin position="726"/>
        <end position="751"/>
    </location>
</feature>
<dbReference type="EMBL" id="PFAT01000026">
    <property type="protein sequence ID" value="PIR92414.1"/>
    <property type="molecule type" value="Genomic_DNA"/>
</dbReference>
<feature type="region of interest" description="Disordered" evidence="1">
    <location>
        <begin position="1"/>
        <end position="37"/>
    </location>
</feature>
<evidence type="ECO:0000313" key="3">
    <source>
        <dbReference type="Proteomes" id="UP000228510"/>
    </source>
</evidence>
<sequence length="1443" mass="163716">MPEKFNAENLKPDGGEEMESQEAKEAQAEQPEVVLTPEQQKGLEEMIRCLVEGDINKAIKIKEKFNLSENIIKSPEVQEAVKKAMINCLHTSVINNAIKIKNKLKLPENVILSIEVQQAATEAIIRFMGNGYITIAAQIKDTFNLSEQVINSPVIQEAAKQGIIKYLSETDSLTENYIDPVIKIKERFNLPKETVQEAAKQGIIKNLSKGFISNAIKLQESLNLPEEIINSPEVQEAAKQGIIKQFSEGYGYAYIDKIIKLQESLNLPEEIINSPEIQEAAKQGIIKNLSKGFIDDAIKFKESLNSPEEIINSPEVQEAAKLVMMHCLPRVPIDVAIKIKDSFNLPEGIINSPEVQAVAKQRMITLLFKKDYNEAIKIKESFNLPEEIAQEAAKHIINIFSKDYEADINKAISIKERFNLPEEIINSPEVQEAAKQVMIQLLFGGYIEKAIEVKDSVNLPEEVVKDVAKVAIIKILLNGGRKWMSAALEIKNIFNLSESITSECAKEAFETIINLRPEEADYDLAMEIHAGFHIIGNTALVEEIYNKAVVDVIVAEPQLKLNYGLLQKLIGEKKLKNILLNHAGFWQNVHDSLLFMERVVGLPEEQQNKIARIVLPVLNSDIDFLKLNELLGSFDVDVYIAKQDGRETPFKNFAEFEREAMMQKYDVNVPENASEEFQDAVSILIKAPGVDVHFIKQMIEEYDSKSADTGVSIDGVPMPKQGLENYQDDNEEEGQEDYDDYGNNDDEDEQESFSNEKFAARLINIIEGKDNIDDRQIIKPFETEMPFDPLNKLTYMAVGIHALNSQTPKYAEMFDKKEELRGLIDAISETDKKIKDELSAKKNQKIKEDPDKKDRYAADYKKALDNTTLLKTGEGKKIEGVKPYNLENALMRFDEERMDKFRATVENCLRDEEIKNLLLQTFLIFAQKGEKIFDSIDLNAFTDTIERAQAVVGDYKNYETESNKLIEEKAASLAERTGQELNKEQKSAVRREAQQEMFNAIAPEKILAQFQNHELGLASLLIYLGFNNRKRHSESVNIKKALDRALKQKKYETQNNELKSKGMIANNSDVFLSYLNGQLEVEKDDEGAIRGILKQYGYADMGRKLKVEIAKKSDPRGWVCGDYTNCCMPFTSSKNKEYALREDMSYFLISIVDESGSEDLVGQSVLVAARKQENKDKNEEVASKEAFTIKDADEIAIDNIEIANRATKYRLIIAQAYEELKKQFPDKKIVIGTSYNDDGGIVTGNCPLETVDANPLLGDMEYSDWYHHNAHYVYYDPEKKEQTGKQYFGLQIDMLDRSHIKRFIADSEEYRSMEALLEKIGKGEDDGDGGLIFPDNYSCVIGGKESYQGYIIAADYIKGEGEDDYIEFEKIHLRDDLTLAEKQQIFTDYLKSKKMKKNDQVDGLLFRPEAMVNNPFIMDSLKEYFKDKKEIISSNDGGIKVNF</sequence>